<gene>
    <name evidence="2" type="ORF">Pc23g00270</name>
    <name evidence="2" type="ORF">PCH_Pc23g00270</name>
</gene>
<proteinExistence type="predicted"/>
<name>B6HW83_PENRW</name>
<dbReference type="OrthoDB" id="1262810at2759"/>
<dbReference type="eggNOG" id="ENOG502QQIR">
    <property type="taxonomic scope" value="Eukaryota"/>
</dbReference>
<dbReference type="EMBL" id="AM920438">
    <property type="protein sequence ID" value="CAP79521.1"/>
    <property type="molecule type" value="Genomic_DNA"/>
</dbReference>
<dbReference type="HOGENOM" id="CLU_000570_2_1_1"/>
<dbReference type="BioCyc" id="PCHR:PC23G00270-MONOMER"/>
<dbReference type="VEuPathDB" id="FungiDB:PCH_Pc23g00270"/>
<dbReference type="PANTHER" id="PTHR32387">
    <property type="entry name" value="WU:FJ29H11"/>
    <property type="match status" value="1"/>
</dbReference>
<dbReference type="Proteomes" id="UP000000724">
    <property type="component" value="Contig Pc00c23"/>
</dbReference>
<dbReference type="PANTHER" id="PTHR32387:SF0">
    <property type="entry name" value="PROTEIN NO VEIN"/>
    <property type="match status" value="1"/>
</dbReference>
<dbReference type="InterPro" id="IPR052957">
    <property type="entry name" value="Auxin_embryo_med"/>
</dbReference>
<accession>B6HW83</accession>
<dbReference type="NCBIfam" id="NF047352">
    <property type="entry name" value="P_loop_sacsin"/>
    <property type="match status" value="1"/>
</dbReference>
<dbReference type="InterPro" id="IPR036890">
    <property type="entry name" value="HATPase_C_sf"/>
</dbReference>
<dbReference type="Gene3D" id="3.30.565.10">
    <property type="entry name" value="Histidine kinase-like ATPase, C-terminal domain"/>
    <property type="match status" value="1"/>
</dbReference>
<protein>
    <submittedName>
        <fullName evidence="2">Pc23g00270 protein</fullName>
    </submittedName>
</protein>
<sequence length="1376" mass="156039">MEAKEHIEQLCRQKGVGNSDFDSVAQSLDNALAMLVFILLAGGLYTKPTHFLLELIQNADDNNYATSTPTINFHIESDILLISCNEVGFSSKDVDAICNVGQSTKSASRKAAGYIGEKGIGFKSGFKLADTIRISSGAYSFKFVKSGQLGMITPIWEDFPSDYLQAGLTQFLFEISCPRNVQSVKTDLCSLQPSILIFLRRLRRINLEGESLYKEIQSIQYVFADLAGAAVKIRGISVDGIISEDYFVQRHKVGALPGDPKRPEFLIQADFLLTANREDVDERPLWNLSLLDGIVQAFALAVHRFNKTILKYSWPSYLQCLSSSMGSSLFDSLRKKMVARLKSERILESKSSSFRTPAEVWYLGPPYLDDDGEYLLRSEERQDQLLSSQYKIHELSILDVRYFTFQSFLKDLKNFACNGNQRFRKMSNMWHSKLANVLEKGGVDLRRELSCCPIIPLQGGTWVTPFTDQIFFASTDAGVFVPGGIDILLVDQAAAQDHHRRQLYQRLGVKTLDLNGVCERILETHKKPSSWRCSTDDLVSHASYMFRARDMFQMDLSAHFWLVDLNGKCARGKDLYMELPNKVRVACLPRLLHDGSYTSVTPEFYSLMKRSPAQCLLLLRDNWDHYFPPEYHRKRERQGAARAIQLNLQTRCSNGNFTAIGQSFLPRAHMTQHDGCRTILPFLDVSDPDNILWLQLSLFGVATDLNLEFYLQYLMGIQGRSLTATNAHEIYKQMTQMTKRLPKDNRYPDCALLFKNTLCLRDATAVDIVSELTALRPDETQIPHIKDLLFWLNDHVSQDHDLSLELLAKLERSAVFPVYQFLHEQKETWFVTFDDGWFIADRPTLRRAFEAKVPLLDFSLNEIRRMHHLFAKLELLECTLSCKVDETTEREGDYAFDEIFTNKLLEKLPFIERLLADVKDNTSMQKLKNLEVFGVTKVTLKRELGHIKGESGDGDLDVSESDTCFAFYIRTSDLQSGDVPYSALANCLSKILGIDDEHKRLVMDILVTRSHRRLETILEQYGLHCELSQDTGSRNASDASNDYSIDASYTVPATNKVSNKCIEGIPGALLDASQDEDRLIGQSRISVTQAACSFDSDHVKIGRSSMPFYAVSGKGIAYHQTGSASPALECRLGPSQRVWDTEELLLALPEPGHGKINGTSSKPPRRSRSDLTAGAHRHPRSEAIWEEDQETGYLGELFTYNFLRSKLPTSFAVNCWTSKMRERSGLPAFTGLESSYSDFTLHDTAKEFLEFLRGRGLYIDRWADNTTTYHIEVKSTTGAYNEPFYMSYNQQNLCRSWSLDRREGIASDIYLVFRVFNLGESPGLQIHLDPWNLFLERKLDFKPQGSFIVELMDDAGCGEGTGQRETPEVIHVQQML</sequence>
<evidence type="ECO:0000313" key="3">
    <source>
        <dbReference type="Proteomes" id="UP000000724"/>
    </source>
</evidence>
<evidence type="ECO:0000256" key="1">
    <source>
        <dbReference type="SAM" id="MobiDB-lite"/>
    </source>
</evidence>
<organism evidence="2 3">
    <name type="scientific">Penicillium rubens (strain ATCC 28089 / DSM 1075 / NRRL 1951 / Wisconsin 54-1255)</name>
    <name type="common">Penicillium chrysogenum</name>
    <dbReference type="NCBI Taxonomy" id="500485"/>
    <lineage>
        <taxon>Eukaryota</taxon>
        <taxon>Fungi</taxon>
        <taxon>Dikarya</taxon>
        <taxon>Ascomycota</taxon>
        <taxon>Pezizomycotina</taxon>
        <taxon>Eurotiomycetes</taxon>
        <taxon>Eurotiomycetidae</taxon>
        <taxon>Eurotiales</taxon>
        <taxon>Aspergillaceae</taxon>
        <taxon>Penicillium</taxon>
        <taxon>Penicillium chrysogenum species complex</taxon>
    </lineage>
</organism>
<reference evidence="2 3" key="1">
    <citation type="journal article" date="2008" name="Nat. Biotechnol.">
        <title>Genome sequencing and analysis of the filamentous fungus Penicillium chrysogenum.</title>
        <authorList>
            <person name="van den Berg M.A."/>
            <person name="Albang R."/>
            <person name="Albermann K."/>
            <person name="Badger J.H."/>
            <person name="Daran J.-M."/>
            <person name="Driessen A.J.M."/>
            <person name="Garcia-Estrada C."/>
            <person name="Fedorova N.D."/>
            <person name="Harris D.M."/>
            <person name="Heijne W.H.M."/>
            <person name="Joardar V.S."/>
            <person name="Kiel J.A.K.W."/>
            <person name="Kovalchuk A."/>
            <person name="Martin J.F."/>
            <person name="Nierman W.C."/>
            <person name="Nijland J.G."/>
            <person name="Pronk J.T."/>
            <person name="Roubos J.A."/>
            <person name="van der Klei I.J."/>
            <person name="van Peij N.N.M.E."/>
            <person name="Veenhuis M."/>
            <person name="von Doehren H."/>
            <person name="Wagner C."/>
            <person name="Wortman J.R."/>
            <person name="Bovenberg R.A.L."/>
        </authorList>
    </citation>
    <scope>NUCLEOTIDE SEQUENCE [LARGE SCALE GENOMIC DNA]</scope>
    <source>
        <strain evidence="3">ATCC 28089 / DSM 1075 / NRRL 1951 / Wisconsin 54-1255</strain>
    </source>
</reference>
<dbReference type="SUPFAM" id="SSF55874">
    <property type="entry name" value="ATPase domain of HSP90 chaperone/DNA topoisomerase II/histidine kinase"/>
    <property type="match status" value="1"/>
</dbReference>
<feature type="region of interest" description="Disordered" evidence="1">
    <location>
        <begin position="1150"/>
        <end position="1183"/>
    </location>
</feature>
<keyword evidence="3" id="KW-1185">Reference proteome</keyword>
<dbReference type="OMA" id="ANEDHEC"/>
<evidence type="ECO:0000313" key="2">
    <source>
        <dbReference type="EMBL" id="CAP79521.1"/>
    </source>
</evidence>